<feature type="transmembrane region" description="Helical" evidence="10">
    <location>
        <begin position="294"/>
        <end position="315"/>
    </location>
</feature>
<gene>
    <name evidence="11" type="primary">Alg9</name>
    <name evidence="11" type="ORF">g.8881</name>
</gene>
<evidence type="ECO:0000256" key="2">
    <source>
        <dbReference type="ARBA" id="ARBA00004922"/>
    </source>
</evidence>
<comment type="subcellular location">
    <subcellularLocation>
        <location evidence="1 10">Endoplasmic reticulum membrane</location>
        <topology evidence="1 10">Multi-pass membrane protein</topology>
    </subcellularLocation>
</comment>
<dbReference type="Pfam" id="PF03901">
    <property type="entry name" value="Glyco_transf_22"/>
    <property type="match status" value="1"/>
</dbReference>
<evidence type="ECO:0000313" key="11">
    <source>
        <dbReference type="EMBL" id="MDE50067.1"/>
    </source>
</evidence>
<feature type="transmembrane region" description="Helical" evidence="10">
    <location>
        <begin position="327"/>
        <end position="349"/>
    </location>
</feature>
<organism evidence="11">
    <name type="scientific">Aceria tosichella</name>
    <name type="common">wheat curl mite</name>
    <dbReference type="NCBI Taxonomy" id="561515"/>
    <lineage>
        <taxon>Eukaryota</taxon>
        <taxon>Metazoa</taxon>
        <taxon>Ecdysozoa</taxon>
        <taxon>Arthropoda</taxon>
        <taxon>Chelicerata</taxon>
        <taxon>Arachnida</taxon>
        <taxon>Acari</taxon>
        <taxon>Acariformes</taxon>
        <taxon>Trombidiformes</taxon>
        <taxon>Prostigmata</taxon>
        <taxon>Eupodina</taxon>
        <taxon>Eriophyoidea</taxon>
        <taxon>Eriophyidae</taxon>
        <taxon>Eriophyinae</taxon>
        <taxon>Aceriini</taxon>
        <taxon>Aceria</taxon>
    </lineage>
</organism>
<keyword evidence="4 10" id="KW-0328">Glycosyltransferase</keyword>
<keyword evidence="9 10" id="KW-0472">Membrane</keyword>
<keyword evidence="8 10" id="KW-1133">Transmembrane helix</keyword>
<feature type="transmembrane region" description="Helical" evidence="10">
    <location>
        <begin position="66"/>
        <end position="83"/>
    </location>
</feature>
<feature type="transmembrane region" description="Helical" evidence="10">
    <location>
        <begin position="200"/>
        <end position="219"/>
    </location>
</feature>
<evidence type="ECO:0000256" key="3">
    <source>
        <dbReference type="ARBA" id="ARBA00007063"/>
    </source>
</evidence>
<feature type="transmembrane region" description="Helical" evidence="10">
    <location>
        <begin position="120"/>
        <end position="142"/>
    </location>
</feature>
<dbReference type="GO" id="GO:0006487">
    <property type="term" value="P:protein N-linked glycosylation"/>
    <property type="evidence" value="ECO:0007669"/>
    <property type="project" value="TreeGrafter"/>
</dbReference>
<keyword evidence="6 10" id="KW-0812">Transmembrane</keyword>
<name>A0A6G1SIS0_9ACAR</name>
<accession>A0A6G1SIS0</accession>
<dbReference type="EC" id="2.4.1.-" evidence="10"/>
<comment type="pathway">
    <text evidence="2">Protein modification; protein glycosylation.</text>
</comment>
<evidence type="ECO:0000256" key="6">
    <source>
        <dbReference type="ARBA" id="ARBA00022692"/>
    </source>
</evidence>
<dbReference type="GO" id="GO:0000026">
    <property type="term" value="F:alpha-1,2-mannosyltransferase activity"/>
    <property type="evidence" value="ECO:0007669"/>
    <property type="project" value="TreeGrafter"/>
</dbReference>
<keyword evidence="5 11" id="KW-0808">Transferase</keyword>
<feature type="transmembrane region" description="Helical" evidence="10">
    <location>
        <begin position="89"/>
        <end position="108"/>
    </location>
</feature>
<dbReference type="PANTHER" id="PTHR22760:SF2">
    <property type="entry name" value="ALPHA-1,2-MANNOSYLTRANSFERASE ALG9"/>
    <property type="match status" value="1"/>
</dbReference>
<protein>
    <recommendedName>
        <fullName evidence="10">Mannosyltransferase</fullName>
        <ecNumber evidence="10">2.4.1.-</ecNumber>
    </recommendedName>
</protein>
<evidence type="ECO:0000256" key="10">
    <source>
        <dbReference type="RuleBase" id="RU363075"/>
    </source>
</evidence>
<evidence type="ECO:0000256" key="1">
    <source>
        <dbReference type="ARBA" id="ARBA00004477"/>
    </source>
</evidence>
<feature type="transmembrane region" description="Helical" evidence="10">
    <location>
        <begin position="12"/>
        <end position="31"/>
    </location>
</feature>
<dbReference type="PANTHER" id="PTHR22760">
    <property type="entry name" value="GLYCOSYLTRANSFERASE"/>
    <property type="match status" value="1"/>
</dbReference>
<evidence type="ECO:0000256" key="7">
    <source>
        <dbReference type="ARBA" id="ARBA00022824"/>
    </source>
</evidence>
<dbReference type="GO" id="GO:0005789">
    <property type="term" value="C:endoplasmic reticulum membrane"/>
    <property type="evidence" value="ECO:0007669"/>
    <property type="project" value="UniProtKB-SubCell"/>
</dbReference>
<evidence type="ECO:0000256" key="5">
    <source>
        <dbReference type="ARBA" id="ARBA00022679"/>
    </source>
</evidence>
<dbReference type="EMBL" id="GGYP01005296">
    <property type="protein sequence ID" value="MDE50067.1"/>
    <property type="molecule type" value="Transcribed_RNA"/>
</dbReference>
<dbReference type="UniPathway" id="UPA00378"/>
<feature type="transmembrane region" description="Helical" evidence="10">
    <location>
        <begin position="162"/>
        <end position="188"/>
    </location>
</feature>
<evidence type="ECO:0000256" key="8">
    <source>
        <dbReference type="ARBA" id="ARBA00022989"/>
    </source>
</evidence>
<feature type="transmembrane region" description="Helical" evidence="10">
    <location>
        <begin position="256"/>
        <end position="282"/>
    </location>
</feature>
<keyword evidence="7 10" id="KW-0256">Endoplasmic reticulum</keyword>
<dbReference type="InterPro" id="IPR005599">
    <property type="entry name" value="GPI_mannosylTrfase"/>
</dbReference>
<reference evidence="11" key="1">
    <citation type="submission" date="2018-10" db="EMBL/GenBank/DDBJ databases">
        <title>Transcriptome assembly of Aceria tosichella (Wheat curl mite) Type 2.</title>
        <authorList>
            <person name="Scully E.D."/>
            <person name="Geib S.M."/>
            <person name="Palmer N.A."/>
            <person name="Gupta A.K."/>
            <person name="Sarath G."/>
            <person name="Tatineni S."/>
        </authorList>
    </citation>
    <scope>NUCLEOTIDE SEQUENCE</scope>
    <source>
        <strain evidence="11">LincolnNE</strain>
    </source>
</reference>
<evidence type="ECO:0000256" key="4">
    <source>
        <dbReference type="ARBA" id="ARBA00022676"/>
    </source>
</evidence>
<feature type="transmembrane region" description="Helical" evidence="10">
    <location>
        <begin position="361"/>
        <end position="384"/>
    </location>
</feature>
<dbReference type="AlphaFoldDB" id="A0A6G1SIS0"/>
<proteinExistence type="inferred from homology"/>
<sequence>MGKPRLPENSAPLIILLITVRISSALLNLIYDCDETYNYWEISHYLIYKNGYVTWEYSPKYALRSYFYLWTYIWPSFILSFIISNEVILFYLTRIAIACLGIFCELYFCIGISKCAGTSVARYCMAFMLMSSGMYFASTSFLPNTLSMHLTMITFAAWFCDHYRLAIFAAGISILVGWPYAAIVYIPIALSMLLSRRKQLYFILFSLVYGVMILVPLVLVDSYYYGKLVIAPLNAVLYNVFNTNAGPELYGIEGKAFYLINLLLNFNLVLVGCLFSLPMLILSKIFMTTRKHKLLESSHWMCIISLFLWLFVFSMQAHKEERFMYPIYPLICASAAHTIKLIEQFVVGAKQPYSSPVFKSIVFLCCVAFFGLSLARVFSLHLGFKSTFQVHSDLKEFDKDRDIQPILGSINSMDHDNSTINERFINVCYGKEWYRYPSSFWLPSSRRYRMRFIRSEFRGQLPKLYDGPQKANGLETRIVYDDFNDLNKEETSRYVDLERCHYLIDSSQNITADREPDYSKNTKDWQVLSSHNMLDLANSPAILRSFYLPFISYKKNSYFKYQLLRNTRLFIRNEKGSGASGVVM</sequence>
<evidence type="ECO:0000256" key="9">
    <source>
        <dbReference type="ARBA" id="ARBA00023136"/>
    </source>
</evidence>
<comment type="similarity">
    <text evidence="3 10">Belongs to the glycosyltransferase 22 family.</text>
</comment>